<organism evidence="1 2">
    <name type="scientific">Xylaria hypoxylon</name>
    <dbReference type="NCBI Taxonomy" id="37992"/>
    <lineage>
        <taxon>Eukaryota</taxon>
        <taxon>Fungi</taxon>
        <taxon>Dikarya</taxon>
        <taxon>Ascomycota</taxon>
        <taxon>Pezizomycotina</taxon>
        <taxon>Sordariomycetes</taxon>
        <taxon>Xylariomycetidae</taxon>
        <taxon>Xylariales</taxon>
        <taxon>Xylariaceae</taxon>
        <taxon>Xylaria</taxon>
    </lineage>
</organism>
<proteinExistence type="predicted"/>
<dbReference type="EMBL" id="SKBN01000295">
    <property type="protein sequence ID" value="TGJ79346.1"/>
    <property type="molecule type" value="Genomic_DNA"/>
</dbReference>
<dbReference type="OrthoDB" id="20872at2759"/>
<dbReference type="PANTHER" id="PTHR39596">
    <property type="match status" value="1"/>
</dbReference>
<gene>
    <name evidence="1" type="ORF">E0Z10_g9414</name>
</gene>
<comment type="caution">
    <text evidence="1">The sequence shown here is derived from an EMBL/GenBank/DDBJ whole genome shotgun (WGS) entry which is preliminary data.</text>
</comment>
<dbReference type="AlphaFoldDB" id="A0A4Z0YP09"/>
<sequence>MCRDGGEEYDFSECGNTPIIEYTCRDGGPEVLRMSIDTPLCLKDTDEGEKCTNEMLIKDAGLDSTHIENEAFLHFKNILEAERRSPAPGMDARRGQIEHLHKKWDAGDQIRCHGTMVMSSMLPVLTASNIRFCEAETCVARRALAGASAPPCRWRAFKELVLQALACWMPNLIQILTPNITSVGMFPPRFSCVDVHGCLDLLHWAHRVFFGHLTSWRGHIWFKLGMELGIAKFASGYETSTVAAARNCRSRGLCPNRLWNVALQATYGVVELLPLARMAIEHVNTAQSGNHLNCTEQLCLYSHENSTMVKQAHKCPAGLCNNETRFPSNIVNDVFARDLRSSETSALHQWCQSAWRIRPSAGSMALCDSNEPYLAVSHVWSDGTGGGMKDAGVVNTCLFDFFTEIATGLGCVGVWWDAICLPTGRNEKKRAMNIMLANYEKAAVTIVHDRELLEYEWREDGSPAVALVLSAWFTRGWTAAELFASKSHPVKVLFKNPIKDGPPVLKDLDTEILTNDRPWQYGAAGHDENGHDRLRSPPQQGHFIATSIIRQLRKGETPPRLRDLLGLLRSRTTSWARDRLIIPGLMCLPSFQFDSMASIPEITQQLLKHFGNIELRDLFHNEIPIAPYGPWSWCPPSIFDLGQTRDAFTNDHSMICFIKQDGLLRCKAQAVQLLDEDLIIPCGSHSAVLSRISVALANRGHCVLLADPFVKTGRGFGQMQFILANPVGLDPPGADGSSVLRCRWVGMVYLALASINPRIPEQSKSIAVDRRNVWHITCEFGSDVDAEGEPLPSIPVIKAGESAVAAERNFKGRPHIMNDI</sequence>
<dbReference type="PANTHER" id="PTHR39596:SF2">
    <property type="entry name" value="HET DOMAIN PROTEIN (AFU_ORTHOLOGUE AFUA_1G17550)-RELATED"/>
    <property type="match status" value="1"/>
</dbReference>
<keyword evidence="2" id="KW-1185">Reference proteome</keyword>
<reference evidence="1 2" key="1">
    <citation type="submission" date="2019-03" db="EMBL/GenBank/DDBJ databases">
        <title>Draft genome sequence of Xylaria hypoxylon DSM 108379, a ubiquitous saprotrophic-parasitic fungi on hardwood.</title>
        <authorList>
            <person name="Buettner E."/>
            <person name="Leonhardt S."/>
            <person name="Gebauer A.M."/>
            <person name="Liers C."/>
            <person name="Hofrichter M."/>
            <person name="Kellner H."/>
        </authorList>
    </citation>
    <scope>NUCLEOTIDE SEQUENCE [LARGE SCALE GENOMIC DNA]</scope>
    <source>
        <strain evidence="1 2">DSM 108379</strain>
    </source>
</reference>
<evidence type="ECO:0000313" key="2">
    <source>
        <dbReference type="Proteomes" id="UP000297716"/>
    </source>
</evidence>
<accession>A0A4Z0YP09</accession>
<name>A0A4Z0YP09_9PEZI</name>
<protein>
    <recommendedName>
        <fullName evidence="3">Heterokaryon incompatibility domain-containing protein</fullName>
    </recommendedName>
</protein>
<dbReference type="Proteomes" id="UP000297716">
    <property type="component" value="Unassembled WGS sequence"/>
</dbReference>
<evidence type="ECO:0008006" key="3">
    <source>
        <dbReference type="Google" id="ProtNLM"/>
    </source>
</evidence>
<evidence type="ECO:0000313" key="1">
    <source>
        <dbReference type="EMBL" id="TGJ79346.1"/>
    </source>
</evidence>